<protein>
    <recommendedName>
        <fullName evidence="3">Cell division protein FtsQ</fullName>
    </recommendedName>
</protein>
<dbReference type="RefSeq" id="WP_187708721.1">
    <property type="nucleotide sequence ID" value="NZ_CP060782.1"/>
</dbReference>
<keyword evidence="2" id="KW-1185">Reference proteome</keyword>
<reference evidence="1 2" key="1">
    <citation type="submission" date="2020-08" db="EMBL/GenBank/DDBJ databases">
        <title>Genome sequence of Sphingomonas sediminicola KACC 15039T.</title>
        <authorList>
            <person name="Hyun D.-W."/>
            <person name="Bae J.-W."/>
        </authorList>
    </citation>
    <scope>NUCLEOTIDE SEQUENCE [LARGE SCALE GENOMIC DNA]</scope>
    <source>
        <strain evidence="1 2">KACC 15039</strain>
    </source>
</reference>
<dbReference type="EMBL" id="CP060782">
    <property type="protein sequence ID" value="QNP45768.1"/>
    <property type="molecule type" value="Genomic_DNA"/>
</dbReference>
<organism evidence="1 2">
    <name type="scientific">Sphingomonas sediminicola</name>
    <dbReference type="NCBI Taxonomy" id="386874"/>
    <lineage>
        <taxon>Bacteria</taxon>
        <taxon>Pseudomonadati</taxon>
        <taxon>Pseudomonadota</taxon>
        <taxon>Alphaproteobacteria</taxon>
        <taxon>Sphingomonadales</taxon>
        <taxon>Sphingomonadaceae</taxon>
        <taxon>Sphingomonas</taxon>
    </lineage>
</organism>
<evidence type="ECO:0008006" key="3">
    <source>
        <dbReference type="Google" id="ProtNLM"/>
    </source>
</evidence>
<gene>
    <name evidence="1" type="ORF">H9L14_00040</name>
</gene>
<sequence length="249" mass="28111">MFRLLKLKPPHGWNAVGWELGIVTLGVVIALAAQQWAENLSWSSKVGATKRALRAELQEHYGYAVEFRAVYPCLQAQLDQLRNRVLSSRSVLEPAPVYSEESFHYVLRLPSKVYPNDAWVAAVDDGTVRSLDQPTRRLLAGHYGQLPEMAELLSAMNTIEPGLVALTHPLPLDPTVRYLIVKDIEQLRGRLEYLDLINGQVIDYVTRVGMLPPAQDAVAVTQRYGTYQFCKKHRLPLRPFTQAMRPVPN</sequence>
<evidence type="ECO:0000313" key="1">
    <source>
        <dbReference type="EMBL" id="QNP45768.1"/>
    </source>
</evidence>
<dbReference type="Proteomes" id="UP000516105">
    <property type="component" value="Chromosome"/>
</dbReference>
<name>A0ABX6TDR5_9SPHN</name>
<accession>A0ABX6TDR5</accession>
<evidence type="ECO:0000313" key="2">
    <source>
        <dbReference type="Proteomes" id="UP000516105"/>
    </source>
</evidence>
<proteinExistence type="predicted"/>